<organism evidence="2 3">
    <name type="scientific">Deminuibacter soli</name>
    <dbReference type="NCBI Taxonomy" id="2291815"/>
    <lineage>
        <taxon>Bacteria</taxon>
        <taxon>Pseudomonadati</taxon>
        <taxon>Bacteroidota</taxon>
        <taxon>Chitinophagia</taxon>
        <taxon>Chitinophagales</taxon>
        <taxon>Chitinophagaceae</taxon>
        <taxon>Deminuibacter</taxon>
    </lineage>
</organism>
<keyword evidence="3" id="KW-1185">Reference proteome</keyword>
<sequence length="65" mass="7487">MLKTPTAFAAQYRERLLHNNATYIFDSITACIAFFLRKRYRKTGFFNACSRQAAAQWPLPAAKVE</sequence>
<dbReference type="Proteomes" id="UP000261284">
    <property type="component" value="Unassembled WGS sequence"/>
</dbReference>
<accession>A0A3E1NKZ6</accession>
<comment type="caution">
    <text evidence="2">The sequence shown here is derived from an EMBL/GenBank/DDBJ whole genome shotgun (WGS) entry which is preliminary data.</text>
</comment>
<proteinExistence type="predicted"/>
<dbReference type="EMBL" id="QTJU01000002">
    <property type="protein sequence ID" value="RFM28592.1"/>
    <property type="molecule type" value="Genomic_DNA"/>
</dbReference>
<keyword evidence="1" id="KW-1133">Transmembrane helix</keyword>
<dbReference type="AlphaFoldDB" id="A0A3E1NKZ6"/>
<gene>
    <name evidence="2" type="ORF">DXN05_07290</name>
</gene>
<dbReference type="RefSeq" id="WP_116846582.1">
    <property type="nucleotide sequence ID" value="NZ_QTJU01000002.1"/>
</dbReference>
<reference evidence="2 3" key="1">
    <citation type="submission" date="2018-08" db="EMBL/GenBank/DDBJ databases">
        <title>Chitinophagaceae sp. K23C18032701, a novel bacterium isolated from forest soil.</title>
        <authorList>
            <person name="Wang C."/>
        </authorList>
    </citation>
    <scope>NUCLEOTIDE SEQUENCE [LARGE SCALE GENOMIC DNA]</scope>
    <source>
        <strain evidence="2 3">K23C18032701</strain>
    </source>
</reference>
<name>A0A3E1NKZ6_9BACT</name>
<keyword evidence="1" id="KW-0812">Transmembrane</keyword>
<protein>
    <submittedName>
        <fullName evidence="2">Uncharacterized protein</fullName>
    </submittedName>
</protein>
<feature type="transmembrane region" description="Helical" evidence="1">
    <location>
        <begin position="20"/>
        <end position="36"/>
    </location>
</feature>
<keyword evidence="1" id="KW-0472">Membrane</keyword>
<evidence type="ECO:0000313" key="2">
    <source>
        <dbReference type="EMBL" id="RFM28592.1"/>
    </source>
</evidence>
<evidence type="ECO:0000313" key="3">
    <source>
        <dbReference type="Proteomes" id="UP000261284"/>
    </source>
</evidence>
<evidence type="ECO:0000256" key="1">
    <source>
        <dbReference type="SAM" id="Phobius"/>
    </source>
</evidence>